<dbReference type="STRING" id="530584.SAMN05421630_112100"/>
<feature type="domain" description="Beta-lactamase class A catalytic" evidence="1">
    <location>
        <begin position="51"/>
        <end position="184"/>
    </location>
</feature>
<dbReference type="KEGG" id="pmad:BAY61_21960"/>
<dbReference type="PANTHER" id="PTHR35333:SF3">
    <property type="entry name" value="BETA-LACTAMASE-TYPE TRANSPEPTIDASE FOLD CONTAINING PROTEIN"/>
    <property type="match status" value="1"/>
</dbReference>
<evidence type="ECO:0000313" key="3">
    <source>
        <dbReference type="Proteomes" id="UP000199494"/>
    </source>
</evidence>
<reference evidence="2 3" key="1">
    <citation type="submission" date="2016-10" db="EMBL/GenBank/DDBJ databases">
        <authorList>
            <person name="de Groot N.N."/>
        </authorList>
    </citation>
    <scope>NUCLEOTIDE SEQUENCE [LARGE SCALE GENOMIC DNA]</scope>
    <source>
        <strain evidence="2 3">CGMCC 4.5506</strain>
    </source>
</reference>
<gene>
    <name evidence="2" type="ORF">SAMN05421630_112100</name>
</gene>
<evidence type="ECO:0000259" key="1">
    <source>
        <dbReference type="Pfam" id="PF13354"/>
    </source>
</evidence>
<keyword evidence="3" id="KW-1185">Reference proteome</keyword>
<organism evidence="2 3">
    <name type="scientific">Prauserella marina</name>
    <dbReference type="NCBI Taxonomy" id="530584"/>
    <lineage>
        <taxon>Bacteria</taxon>
        <taxon>Bacillati</taxon>
        <taxon>Actinomycetota</taxon>
        <taxon>Actinomycetes</taxon>
        <taxon>Pseudonocardiales</taxon>
        <taxon>Pseudonocardiaceae</taxon>
        <taxon>Prauserella</taxon>
    </lineage>
</organism>
<dbReference type="InterPro" id="IPR000871">
    <property type="entry name" value="Beta-lactam_class-A"/>
</dbReference>
<evidence type="ECO:0000313" key="2">
    <source>
        <dbReference type="EMBL" id="SDD77656.1"/>
    </source>
</evidence>
<dbReference type="Pfam" id="PF13354">
    <property type="entry name" value="Beta-lactamase2"/>
    <property type="match status" value="1"/>
</dbReference>
<protein>
    <submittedName>
        <fullName evidence="2">Beta-lactamase enzyme family protein</fullName>
    </submittedName>
</protein>
<dbReference type="GO" id="GO:0008800">
    <property type="term" value="F:beta-lactamase activity"/>
    <property type="evidence" value="ECO:0007669"/>
    <property type="project" value="InterPro"/>
</dbReference>
<dbReference type="SUPFAM" id="SSF56601">
    <property type="entry name" value="beta-lactamase/transpeptidase-like"/>
    <property type="match status" value="1"/>
</dbReference>
<dbReference type="Proteomes" id="UP000199494">
    <property type="component" value="Unassembled WGS sequence"/>
</dbReference>
<dbReference type="PANTHER" id="PTHR35333">
    <property type="entry name" value="BETA-LACTAMASE"/>
    <property type="match status" value="1"/>
</dbReference>
<accession>A0A222VTH7</accession>
<proteinExistence type="predicted"/>
<dbReference type="GO" id="GO:0030655">
    <property type="term" value="P:beta-lactam antibiotic catabolic process"/>
    <property type="evidence" value="ECO:0007669"/>
    <property type="project" value="InterPro"/>
</dbReference>
<dbReference type="GO" id="GO:0046677">
    <property type="term" value="P:response to antibiotic"/>
    <property type="evidence" value="ECO:0007669"/>
    <property type="project" value="InterPro"/>
</dbReference>
<dbReference type="InterPro" id="IPR045155">
    <property type="entry name" value="Beta-lactam_cat"/>
</dbReference>
<dbReference type="EMBL" id="FMZE01000012">
    <property type="protein sequence ID" value="SDD77656.1"/>
    <property type="molecule type" value="Genomic_DNA"/>
</dbReference>
<dbReference type="Gene3D" id="3.40.710.10">
    <property type="entry name" value="DD-peptidase/beta-lactamase superfamily"/>
    <property type="match status" value="1"/>
</dbReference>
<dbReference type="InterPro" id="IPR012338">
    <property type="entry name" value="Beta-lactam/transpept-like"/>
</dbReference>
<dbReference type="AlphaFoldDB" id="A0A222VTH7"/>
<name>A0A222VTH7_9PSEU</name>
<sequence length="361" mass="37722">MLSAFVVLFAATACSAPAQPERSCSPARPDVGSVEGWVGYLGAHPGDVALVADDGRGRIVERRAHEVQPMASAGKVLNLVAYAMAVAEGTVSPGDPVRVGDWERWAVLGGGEQAHADALDDLGVPRNGMRARDPGQVVTLGQVVSRMIVRSDNAAPDYLRDLLGDDALTRAAGAVGWADPELPSTTGLTVSFFTPELLPRQGGRAARRAAEWEIARRYAYDSAFRADVDSRQVPKGADEPAFVEGGPGGTARQLASLWSAIAHGTFPGAAIARGIVERVPEPEPGLLAIGAKGGNAPGVLARGTEIRRDDGTVAVAVVLVRSMSAEDTGRVNRSSVAFNDFLTAIARDPSILPAPRCLPAR</sequence>